<evidence type="ECO:0000256" key="1">
    <source>
        <dbReference type="ARBA" id="ARBA00023239"/>
    </source>
</evidence>
<comment type="similarity">
    <text evidence="3 4">Belongs to the RlpA family.</text>
</comment>
<dbReference type="GO" id="GO:0008932">
    <property type="term" value="F:lytic endotransglycosylase activity"/>
    <property type="evidence" value="ECO:0007669"/>
    <property type="project" value="UniProtKB-UniRule"/>
</dbReference>
<organism evidence="6 7">
    <name type="scientific">OM182 bacterium</name>
    <dbReference type="NCBI Taxonomy" id="2510334"/>
    <lineage>
        <taxon>Bacteria</taxon>
        <taxon>Pseudomonadati</taxon>
        <taxon>Pseudomonadota</taxon>
        <taxon>Gammaproteobacteria</taxon>
        <taxon>OMG group</taxon>
        <taxon>OM182 clade</taxon>
    </lineage>
</organism>
<keyword evidence="2 3" id="KW-0961">Cell wall biogenesis/degradation</keyword>
<evidence type="ECO:0000259" key="5">
    <source>
        <dbReference type="Pfam" id="PF03330"/>
    </source>
</evidence>
<evidence type="ECO:0000256" key="3">
    <source>
        <dbReference type="HAMAP-Rule" id="MF_02071"/>
    </source>
</evidence>
<evidence type="ECO:0000256" key="4">
    <source>
        <dbReference type="RuleBase" id="RU003495"/>
    </source>
</evidence>
<dbReference type="GO" id="GO:0000270">
    <property type="term" value="P:peptidoglycan metabolic process"/>
    <property type="evidence" value="ECO:0007669"/>
    <property type="project" value="UniProtKB-UniRule"/>
</dbReference>
<dbReference type="SUPFAM" id="SSF50685">
    <property type="entry name" value="Barwin-like endoglucanases"/>
    <property type="match status" value="1"/>
</dbReference>
<dbReference type="EMBL" id="SHAG01000011">
    <property type="protein sequence ID" value="RZO76489.1"/>
    <property type="molecule type" value="Genomic_DNA"/>
</dbReference>
<dbReference type="AlphaFoldDB" id="A0A520S201"/>
<reference evidence="6 7" key="1">
    <citation type="submission" date="2019-02" db="EMBL/GenBank/DDBJ databases">
        <title>Prokaryotic population dynamics and viral predation in marine succession experiment using metagenomics: the confinement effect.</title>
        <authorList>
            <person name="Haro-Moreno J.M."/>
            <person name="Rodriguez-Valera F."/>
            <person name="Lopez-Perez M."/>
        </authorList>
    </citation>
    <scope>NUCLEOTIDE SEQUENCE [LARGE SCALE GENOMIC DNA]</scope>
    <source>
        <strain evidence="6">MED-G157</strain>
    </source>
</reference>
<dbReference type="InterPro" id="IPR036680">
    <property type="entry name" value="SPOR-like_sf"/>
</dbReference>
<comment type="caution">
    <text evidence="6">The sequence shown here is derived from an EMBL/GenBank/DDBJ whole genome shotgun (WGS) entry which is preliminary data.</text>
</comment>
<evidence type="ECO:0000313" key="7">
    <source>
        <dbReference type="Proteomes" id="UP000316199"/>
    </source>
</evidence>
<evidence type="ECO:0000313" key="6">
    <source>
        <dbReference type="EMBL" id="RZO76489.1"/>
    </source>
</evidence>
<proteinExistence type="inferred from homology"/>
<evidence type="ECO:0000256" key="2">
    <source>
        <dbReference type="ARBA" id="ARBA00023316"/>
    </source>
</evidence>
<dbReference type="InterPro" id="IPR034718">
    <property type="entry name" value="RlpA"/>
</dbReference>
<dbReference type="Pfam" id="PF03330">
    <property type="entry name" value="DPBB_1"/>
    <property type="match status" value="1"/>
</dbReference>
<dbReference type="GO" id="GO:0042834">
    <property type="term" value="F:peptidoglycan binding"/>
    <property type="evidence" value="ECO:0007669"/>
    <property type="project" value="InterPro"/>
</dbReference>
<dbReference type="Proteomes" id="UP000316199">
    <property type="component" value="Unassembled WGS sequence"/>
</dbReference>
<name>A0A520S201_9GAMM</name>
<dbReference type="CDD" id="cd22268">
    <property type="entry name" value="DPBB_RlpA-like"/>
    <property type="match status" value="1"/>
</dbReference>
<dbReference type="GO" id="GO:0071555">
    <property type="term" value="P:cell wall organization"/>
    <property type="evidence" value="ECO:0007669"/>
    <property type="project" value="UniProtKB-KW"/>
</dbReference>
<dbReference type="SUPFAM" id="SSF110997">
    <property type="entry name" value="Sporulation related repeat"/>
    <property type="match status" value="1"/>
</dbReference>
<dbReference type="InterPro" id="IPR009009">
    <property type="entry name" value="RlpA-like_DPBB"/>
</dbReference>
<dbReference type="InterPro" id="IPR012997">
    <property type="entry name" value="RplA"/>
</dbReference>
<protein>
    <recommendedName>
        <fullName evidence="3">Endolytic peptidoglycan transglycosylase RlpA</fullName>
        <ecNumber evidence="3">4.2.2.-</ecNumber>
    </recommendedName>
</protein>
<dbReference type="Gene3D" id="3.30.70.1070">
    <property type="entry name" value="Sporulation related repeat"/>
    <property type="match status" value="1"/>
</dbReference>
<dbReference type="NCBIfam" id="TIGR00413">
    <property type="entry name" value="rlpA"/>
    <property type="match status" value="1"/>
</dbReference>
<keyword evidence="1 3" id="KW-0456">Lyase</keyword>
<dbReference type="GO" id="GO:0009279">
    <property type="term" value="C:cell outer membrane"/>
    <property type="evidence" value="ECO:0007669"/>
    <property type="project" value="TreeGrafter"/>
</dbReference>
<dbReference type="HAMAP" id="MF_02071">
    <property type="entry name" value="RlpA"/>
    <property type="match status" value="1"/>
</dbReference>
<comment type="function">
    <text evidence="3">Lytic transglycosylase with a strong preference for naked glycan strands that lack stem peptides.</text>
</comment>
<sequence length="241" mass="27165">MMQRLDMRLICLLLPLVIEGCAVDPIVRREPGTYEVFGKKYKVMQDSLGYREIGIASWYGQKFHGNLTANGEIYDMNSISAAHKTLPLPTFVKVTNLENGKSMTLRVNDRGPFYEDRIIDLSLAAAKQLDFEQKGTTAVVVEAIDEMNYPERASEENNGSYYLQTGAFSEKHRALLFLQAIKALISQHGYEFNIRLLESKIDDGSLHKVWIGPIYGELHGYALKDIIEEAGMGKPVKIMVD</sequence>
<dbReference type="EC" id="4.2.2.-" evidence="3"/>
<accession>A0A520S201</accession>
<dbReference type="PANTHER" id="PTHR34183">
    <property type="entry name" value="ENDOLYTIC PEPTIDOGLYCAN TRANSGLYCOSYLASE RLPA"/>
    <property type="match status" value="1"/>
</dbReference>
<dbReference type="Gene3D" id="2.40.40.10">
    <property type="entry name" value="RlpA-like domain"/>
    <property type="match status" value="1"/>
</dbReference>
<dbReference type="InterPro" id="IPR036908">
    <property type="entry name" value="RlpA-like_sf"/>
</dbReference>
<gene>
    <name evidence="3" type="primary">rlpA</name>
    <name evidence="6" type="ORF">EVA68_04210</name>
</gene>
<feature type="domain" description="RlpA-like protein double-psi beta-barrel" evidence="5">
    <location>
        <begin position="53"/>
        <end position="140"/>
    </location>
</feature>
<dbReference type="PANTHER" id="PTHR34183:SF1">
    <property type="entry name" value="ENDOLYTIC PEPTIDOGLYCAN TRANSGLYCOSYLASE RLPA"/>
    <property type="match status" value="1"/>
</dbReference>